<keyword evidence="2" id="KW-0472">Membrane</keyword>
<protein>
    <submittedName>
        <fullName evidence="3">Uncharacterized protein</fullName>
    </submittedName>
</protein>
<gene>
    <name evidence="3" type="ORF">BKA67DRAFT_578822</name>
</gene>
<proteinExistence type="predicted"/>
<feature type="compositionally biased region" description="Polar residues" evidence="1">
    <location>
        <begin position="72"/>
        <end position="93"/>
    </location>
</feature>
<name>A0A9P8RPM2_9PEZI</name>
<dbReference type="Proteomes" id="UP000758603">
    <property type="component" value="Unassembled WGS sequence"/>
</dbReference>
<feature type="transmembrane region" description="Helical" evidence="2">
    <location>
        <begin position="7"/>
        <end position="30"/>
    </location>
</feature>
<reference evidence="3" key="1">
    <citation type="journal article" date="2021" name="Nat. Commun.">
        <title>Genetic determinants of endophytism in the Arabidopsis root mycobiome.</title>
        <authorList>
            <person name="Mesny F."/>
            <person name="Miyauchi S."/>
            <person name="Thiergart T."/>
            <person name="Pickel B."/>
            <person name="Atanasova L."/>
            <person name="Karlsson M."/>
            <person name="Huettel B."/>
            <person name="Barry K.W."/>
            <person name="Haridas S."/>
            <person name="Chen C."/>
            <person name="Bauer D."/>
            <person name="Andreopoulos W."/>
            <person name="Pangilinan J."/>
            <person name="LaButti K."/>
            <person name="Riley R."/>
            <person name="Lipzen A."/>
            <person name="Clum A."/>
            <person name="Drula E."/>
            <person name="Henrissat B."/>
            <person name="Kohler A."/>
            <person name="Grigoriev I.V."/>
            <person name="Martin F.M."/>
            <person name="Hacquard S."/>
        </authorList>
    </citation>
    <scope>NUCLEOTIDE SEQUENCE</scope>
    <source>
        <strain evidence="3">MPI-SDFR-AT-0073</strain>
    </source>
</reference>
<dbReference type="EMBL" id="JAGPXC010000008">
    <property type="protein sequence ID" value="KAH6647883.1"/>
    <property type="molecule type" value="Genomic_DNA"/>
</dbReference>
<organism evidence="3 4">
    <name type="scientific">Truncatella angustata</name>
    <dbReference type="NCBI Taxonomy" id="152316"/>
    <lineage>
        <taxon>Eukaryota</taxon>
        <taxon>Fungi</taxon>
        <taxon>Dikarya</taxon>
        <taxon>Ascomycota</taxon>
        <taxon>Pezizomycotina</taxon>
        <taxon>Sordariomycetes</taxon>
        <taxon>Xylariomycetidae</taxon>
        <taxon>Amphisphaeriales</taxon>
        <taxon>Sporocadaceae</taxon>
        <taxon>Truncatella</taxon>
    </lineage>
</organism>
<evidence type="ECO:0000313" key="4">
    <source>
        <dbReference type="Proteomes" id="UP000758603"/>
    </source>
</evidence>
<evidence type="ECO:0000256" key="2">
    <source>
        <dbReference type="SAM" id="Phobius"/>
    </source>
</evidence>
<feature type="region of interest" description="Disordered" evidence="1">
    <location>
        <begin position="51"/>
        <end position="179"/>
    </location>
</feature>
<dbReference type="RefSeq" id="XP_045954395.1">
    <property type="nucleotide sequence ID" value="XM_046103725.1"/>
</dbReference>
<comment type="caution">
    <text evidence="3">The sequence shown here is derived from an EMBL/GenBank/DDBJ whole genome shotgun (WGS) entry which is preliminary data.</text>
</comment>
<dbReference type="AlphaFoldDB" id="A0A9P8RPM2"/>
<keyword evidence="2" id="KW-1133">Transmembrane helix</keyword>
<dbReference type="GeneID" id="70132616"/>
<keyword evidence="4" id="KW-1185">Reference proteome</keyword>
<feature type="compositionally biased region" description="Pro residues" evidence="1">
    <location>
        <begin position="59"/>
        <end position="68"/>
    </location>
</feature>
<sequence length="179" mass="18592">MVKPNDVIALVIALHIVIVIVCSLVLFRLVSITTVGGSIATTSEKSLESYESLSTISTPPIPTGPVPRPSGINNERSSGINNERTSGINNERPSVSRGPGVHGGVFNEGTGSRVDPRSEHGGRVNVAGINPNGVGGRVNILPERNPGGRVNTVGTNRNSVGGRVNVPVERNPGGRVNNP</sequence>
<keyword evidence="2" id="KW-0812">Transmembrane</keyword>
<evidence type="ECO:0000256" key="1">
    <source>
        <dbReference type="SAM" id="MobiDB-lite"/>
    </source>
</evidence>
<accession>A0A9P8RPM2</accession>
<evidence type="ECO:0000313" key="3">
    <source>
        <dbReference type="EMBL" id="KAH6647883.1"/>
    </source>
</evidence>